<name>A0A8K1FRI4_PYTOL</name>
<gene>
    <name evidence="1" type="ORF">Poli38472_001188</name>
</gene>
<dbReference type="Proteomes" id="UP000794436">
    <property type="component" value="Unassembled WGS sequence"/>
</dbReference>
<dbReference type="AlphaFoldDB" id="A0A8K1FRI4"/>
<dbReference type="OrthoDB" id="106500at2759"/>
<organism evidence="1 2">
    <name type="scientific">Pythium oligandrum</name>
    <name type="common">Mycoparasitic fungus</name>
    <dbReference type="NCBI Taxonomy" id="41045"/>
    <lineage>
        <taxon>Eukaryota</taxon>
        <taxon>Sar</taxon>
        <taxon>Stramenopiles</taxon>
        <taxon>Oomycota</taxon>
        <taxon>Peronosporomycetes</taxon>
        <taxon>Pythiales</taxon>
        <taxon>Pythiaceae</taxon>
        <taxon>Pythium</taxon>
    </lineage>
</organism>
<reference evidence="1" key="1">
    <citation type="submission" date="2019-03" db="EMBL/GenBank/DDBJ databases">
        <title>Long read genome sequence of the mycoparasitic Pythium oligandrum ATCC 38472 isolated from sugarbeet rhizosphere.</title>
        <authorList>
            <person name="Gaulin E."/>
        </authorList>
    </citation>
    <scope>NUCLEOTIDE SEQUENCE</scope>
    <source>
        <strain evidence="1">ATCC 38472_TT</strain>
    </source>
</reference>
<evidence type="ECO:0000313" key="1">
    <source>
        <dbReference type="EMBL" id="TMW69032.1"/>
    </source>
</evidence>
<keyword evidence="2" id="KW-1185">Reference proteome</keyword>
<accession>A0A8K1FRI4</accession>
<sequence>MQRVHVFECENQSLEGQLLPRRLRFRVYEDGAVTVEQVPVKSTLNNDVLDQAGRYCYVYDGRTQNPTAVSASWEKGEALEGDDVSFTCSFRANCFWRSTLQTSLLVCYGQLSPRNGFHGHYVVTNHDADQREAREMTLPVSINFTTLSHRVEALKHPMIPLSPGKYGFEGYTVAQNGHVYESHIDMELHEDGSLQGISKELIFPQQCQLQGKWTAKEIEYTLQYRIGSSYSLYSYTVAPYCGGLGGLWTHTDAVKRLNRSERGHVALQLVRADRIWSRAFHRVYPIVFHEVTKLLLVKALRASTGSPYAVPTALWDHVLSYCEFHHFQGESKKL</sequence>
<proteinExistence type="predicted"/>
<protein>
    <submittedName>
        <fullName evidence="1">Uncharacterized protein</fullName>
    </submittedName>
</protein>
<dbReference type="EMBL" id="SPLM01000001">
    <property type="protein sequence ID" value="TMW69032.1"/>
    <property type="molecule type" value="Genomic_DNA"/>
</dbReference>
<evidence type="ECO:0000313" key="2">
    <source>
        <dbReference type="Proteomes" id="UP000794436"/>
    </source>
</evidence>
<comment type="caution">
    <text evidence="1">The sequence shown here is derived from an EMBL/GenBank/DDBJ whole genome shotgun (WGS) entry which is preliminary data.</text>
</comment>